<dbReference type="Proteomes" id="UP001364617">
    <property type="component" value="Unassembled WGS sequence"/>
</dbReference>
<comment type="caution">
    <text evidence="6">The sequence shown here is derived from an EMBL/GenBank/DDBJ whole genome shotgun (WGS) entry which is preliminary data.</text>
</comment>
<gene>
    <name evidence="6" type="ORF">R3I93_020123</name>
</gene>
<evidence type="ECO:0000256" key="1">
    <source>
        <dbReference type="PROSITE-ProRule" id="PRU00206"/>
    </source>
</evidence>
<keyword evidence="3" id="KW-0472">Membrane</keyword>
<protein>
    <recommendedName>
        <fullName evidence="5">TNFR-Cys domain-containing protein</fullName>
    </recommendedName>
</protein>
<feature type="signal peptide" evidence="4">
    <location>
        <begin position="1"/>
        <end position="20"/>
    </location>
</feature>
<evidence type="ECO:0000256" key="3">
    <source>
        <dbReference type="SAM" id="Phobius"/>
    </source>
</evidence>
<evidence type="ECO:0000313" key="7">
    <source>
        <dbReference type="Proteomes" id="UP001364617"/>
    </source>
</evidence>
<evidence type="ECO:0000256" key="2">
    <source>
        <dbReference type="SAM" id="MobiDB-lite"/>
    </source>
</evidence>
<feature type="domain" description="TNFR-Cys" evidence="5">
    <location>
        <begin position="72"/>
        <end position="114"/>
    </location>
</feature>
<name>A0AAN9C8V6_9TELE</name>
<organism evidence="6 7">
    <name type="scientific">Phoxinus phoxinus</name>
    <name type="common">Eurasian minnow</name>
    <dbReference type="NCBI Taxonomy" id="58324"/>
    <lineage>
        <taxon>Eukaryota</taxon>
        <taxon>Metazoa</taxon>
        <taxon>Chordata</taxon>
        <taxon>Craniata</taxon>
        <taxon>Vertebrata</taxon>
        <taxon>Euteleostomi</taxon>
        <taxon>Actinopterygii</taxon>
        <taxon>Neopterygii</taxon>
        <taxon>Teleostei</taxon>
        <taxon>Ostariophysi</taxon>
        <taxon>Cypriniformes</taxon>
        <taxon>Leuciscidae</taxon>
        <taxon>Phoxininae</taxon>
        <taxon>Phoxinus</taxon>
    </lineage>
</organism>
<feature type="compositionally biased region" description="Polar residues" evidence="2">
    <location>
        <begin position="214"/>
        <end position="254"/>
    </location>
</feature>
<reference evidence="6 7" key="1">
    <citation type="submission" date="2024-02" db="EMBL/GenBank/DDBJ databases">
        <title>Chromosome-level genome assembly of the Eurasian Minnow (Phoxinus phoxinus).</title>
        <authorList>
            <person name="Oriowo T.O."/>
            <person name="Martin S."/>
            <person name="Stange M."/>
            <person name="Chrysostomakis Y."/>
            <person name="Brown T."/>
            <person name="Winkler S."/>
            <person name="Kukowka S."/>
            <person name="Myers E.W."/>
            <person name="Bohne A."/>
        </authorList>
    </citation>
    <scope>NUCLEOTIDE SEQUENCE [LARGE SCALE GENOMIC DNA]</scope>
    <source>
        <strain evidence="6">ZFMK-TIS-60720</strain>
        <tissue evidence="6">Whole Organism</tissue>
    </source>
</reference>
<keyword evidence="1" id="KW-1015">Disulfide bond</keyword>
<feature type="chain" id="PRO_5042832622" description="TNFR-Cys domain-containing protein" evidence="4">
    <location>
        <begin position="21"/>
        <end position="455"/>
    </location>
</feature>
<keyword evidence="3" id="KW-0812">Transmembrane</keyword>
<dbReference type="AlphaFoldDB" id="A0AAN9C8V6"/>
<feature type="transmembrane region" description="Helical" evidence="3">
    <location>
        <begin position="281"/>
        <end position="307"/>
    </location>
</feature>
<dbReference type="PROSITE" id="PS50050">
    <property type="entry name" value="TNFR_NGFR_2"/>
    <property type="match status" value="2"/>
</dbReference>
<dbReference type="PANTHER" id="PTHR47607">
    <property type="entry name" value="TUMOR NECROSIS FACTOR RECEPTOR SUBFAMILY MEMBER 3"/>
    <property type="match status" value="1"/>
</dbReference>
<evidence type="ECO:0000256" key="4">
    <source>
        <dbReference type="SAM" id="SignalP"/>
    </source>
</evidence>
<feature type="compositionally biased region" description="Low complexity" evidence="2">
    <location>
        <begin position="255"/>
        <end position="267"/>
    </location>
</feature>
<dbReference type="InterPro" id="IPR017349">
    <property type="entry name" value="TNFR_3_LTBR"/>
</dbReference>
<keyword evidence="4" id="KW-0732">Signal</keyword>
<evidence type="ECO:0000259" key="5">
    <source>
        <dbReference type="PROSITE" id="PS50050"/>
    </source>
</evidence>
<feature type="repeat" description="TNFR-Cys" evidence="1">
    <location>
        <begin position="32"/>
        <end position="70"/>
    </location>
</feature>
<dbReference type="GO" id="GO:0043123">
    <property type="term" value="P:positive regulation of canonical NF-kappaB signal transduction"/>
    <property type="evidence" value="ECO:0007669"/>
    <property type="project" value="InterPro"/>
</dbReference>
<sequence>MLILISRLLFMTAVWCVAEGKAPLPYSSSNGVCDNTTTEYYEKNQQICCSKCKPGTRLEKECTASSDSICAPCPDGQYLDQFNHNNNCFSCRRCKDVKGLAYHTDCSADTQTVCVCKPGLMCVKTGSDSECDHCKKYTPRSCKPGERIIRKGSSKADFMCEPCPSGTFSNRSNAELCQPHTQCYGGSVLSPGNSKADTQCDLTPPPSTTPPTTEVSHQIPSNYHQPTEMTSNRYPTEQNLTEKAQPMDTTTTHAPLSPSSSMTPSTPEIQTTTGPNPETPILIYCAVIVCGVLVLLTLAVMGIICMLRKRKGVQKVPIPGGKKLERVPSKNDIPDCQHLLTADKCQKEPSMSSSDSQSQPDSSQSHISGDWPERTSQEESPSVSSPLVNLSITATFNCQLNPATASCSIPMNTSALTPRAEAPVPLSQEEVCVSCQQEDGKEALQSVQESGPCTF</sequence>
<dbReference type="GO" id="GO:0048534">
    <property type="term" value="P:hematopoietic or lymphoid organ development"/>
    <property type="evidence" value="ECO:0007669"/>
    <property type="project" value="InterPro"/>
</dbReference>
<dbReference type="GO" id="GO:0006955">
    <property type="term" value="P:immune response"/>
    <property type="evidence" value="ECO:0007669"/>
    <property type="project" value="InterPro"/>
</dbReference>
<feature type="disulfide bond" evidence="1">
    <location>
        <begin position="33"/>
        <end position="48"/>
    </location>
</feature>
<dbReference type="Gene3D" id="2.10.50.10">
    <property type="entry name" value="Tumor Necrosis Factor Receptor, subunit A, domain 2"/>
    <property type="match status" value="3"/>
</dbReference>
<dbReference type="PROSITE" id="PS00652">
    <property type="entry name" value="TNFR_NGFR_1"/>
    <property type="match status" value="2"/>
</dbReference>
<dbReference type="PANTHER" id="PTHR47607:SF1">
    <property type="entry name" value="TUMOR NECROSIS FACTOR RECEPTOR SUPERFAMILY MEMBER 3"/>
    <property type="match status" value="1"/>
</dbReference>
<feature type="repeat" description="TNFR-Cys" evidence="1">
    <location>
        <begin position="72"/>
        <end position="114"/>
    </location>
</feature>
<feature type="disulfide bond" evidence="1">
    <location>
        <begin position="49"/>
        <end position="62"/>
    </location>
</feature>
<dbReference type="SMART" id="SM00208">
    <property type="entry name" value="TNFR"/>
    <property type="match status" value="4"/>
</dbReference>
<dbReference type="Pfam" id="PF00020">
    <property type="entry name" value="TNFR_c6"/>
    <property type="match status" value="2"/>
</dbReference>
<evidence type="ECO:0000313" key="6">
    <source>
        <dbReference type="EMBL" id="KAK7127439.1"/>
    </source>
</evidence>
<dbReference type="EMBL" id="JAYKXH010000022">
    <property type="protein sequence ID" value="KAK7127439.1"/>
    <property type="molecule type" value="Genomic_DNA"/>
</dbReference>
<feature type="region of interest" description="Disordered" evidence="2">
    <location>
        <begin position="194"/>
        <end position="274"/>
    </location>
</feature>
<feature type="compositionally biased region" description="Low complexity" evidence="2">
    <location>
        <begin position="349"/>
        <end position="365"/>
    </location>
</feature>
<feature type="disulfide bond" evidence="1">
    <location>
        <begin position="73"/>
        <end position="88"/>
    </location>
</feature>
<feature type="disulfide bond" evidence="1">
    <location>
        <begin position="52"/>
        <end position="70"/>
    </location>
</feature>
<keyword evidence="7" id="KW-1185">Reference proteome</keyword>
<dbReference type="SUPFAM" id="SSF57586">
    <property type="entry name" value="TNF receptor-like"/>
    <property type="match status" value="2"/>
</dbReference>
<dbReference type="InterPro" id="IPR001368">
    <property type="entry name" value="TNFR/NGFR_Cys_rich_reg"/>
</dbReference>
<comment type="caution">
    <text evidence="1">Lacks conserved residue(s) required for the propagation of feature annotation.</text>
</comment>
<keyword evidence="3" id="KW-1133">Transmembrane helix</keyword>
<proteinExistence type="predicted"/>
<accession>A0AAN9C8V6</accession>
<feature type="domain" description="TNFR-Cys" evidence="5">
    <location>
        <begin position="32"/>
        <end position="70"/>
    </location>
</feature>
<feature type="region of interest" description="Disordered" evidence="2">
    <location>
        <begin position="344"/>
        <end position="384"/>
    </location>
</feature>